<dbReference type="SUPFAM" id="SSF48264">
    <property type="entry name" value="Cytochrome P450"/>
    <property type="match status" value="1"/>
</dbReference>
<comment type="cofactor">
    <cofactor evidence="7">
        <name>heme</name>
        <dbReference type="ChEBI" id="CHEBI:30413"/>
    </cofactor>
</comment>
<dbReference type="PRINTS" id="PR00463">
    <property type="entry name" value="EP450I"/>
</dbReference>
<evidence type="ECO:0000256" key="9">
    <source>
        <dbReference type="SAM" id="Phobius"/>
    </source>
</evidence>
<comment type="similarity">
    <text evidence="1 8">Belongs to the cytochrome P450 family.</text>
</comment>
<dbReference type="InterPro" id="IPR001128">
    <property type="entry name" value="Cyt_P450"/>
</dbReference>
<accession>A0A317YDI6</accession>
<protein>
    <submittedName>
        <fullName evidence="10">Cytochrome P450 99A2</fullName>
    </submittedName>
</protein>
<dbReference type="CDD" id="cd11072">
    <property type="entry name" value="CYP71-like"/>
    <property type="match status" value="1"/>
</dbReference>
<dbReference type="PANTHER" id="PTHR47955:SF8">
    <property type="entry name" value="CYTOCHROME P450 71D11-LIKE"/>
    <property type="match status" value="1"/>
</dbReference>
<dbReference type="Proteomes" id="UP000251960">
    <property type="component" value="Chromosome 1"/>
</dbReference>
<keyword evidence="3 7" id="KW-0479">Metal-binding</keyword>
<dbReference type="GO" id="GO:0020037">
    <property type="term" value="F:heme binding"/>
    <property type="evidence" value="ECO:0007669"/>
    <property type="project" value="InterPro"/>
</dbReference>
<dbReference type="PROSITE" id="PS00086">
    <property type="entry name" value="CYTOCHROME_P450"/>
    <property type="match status" value="1"/>
</dbReference>
<dbReference type="GO" id="GO:0005506">
    <property type="term" value="F:iron ion binding"/>
    <property type="evidence" value="ECO:0007669"/>
    <property type="project" value="InterPro"/>
</dbReference>
<comment type="caution">
    <text evidence="10">The sequence shown here is derived from an EMBL/GenBank/DDBJ whole genome shotgun (WGS) entry which is preliminary data.</text>
</comment>
<reference evidence="10" key="1">
    <citation type="journal article" date="2018" name="Nat. Genet.">
        <title>Extensive intraspecific gene order and gene structural variations between Mo17 and other maize genomes.</title>
        <authorList>
            <person name="Sun S."/>
            <person name="Zhou Y."/>
            <person name="Chen J."/>
            <person name="Shi J."/>
            <person name="Zhao H."/>
            <person name="Zhao H."/>
            <person name="Song W."/>
            <person name="Zhang M."/>
            <person name="Cui Y."/>
            <person name="Dong X."/>
            <person name="Liu H."/>
            <person name="Ma X."/>
            <person name="Jiao Y."/>
            <person name="Wang B."/>
            <person name="Wei X."/>
            <person name="Stein J.C."/>
            <person name="Glaubitz J.C."/>
            <person name="Lu F."/>
            <person name="Yu G."/>
            <person name="Liang C."/>
            <person name="Fengler K."/>
            <person name="Li B."/>
            <person name="Rafalski A."/>
            <person name="Schnable P.S."/>
            <person name="Ware D.H."/>
            <person name="Buckler E.S."/>
            <person name="Lai J."/>
        </authorList>
    </citation>
    <scope>NUCLEOTIDE SEQUENCE [LARGE SCALE GENOMIC DNA]</scope>
    <source>
        <tissue evidence="10">Seedling</tissue>
    </source>
</reference>
<keyword evidence="9" id="KW-1133">Transmembrane helix</keyword>
<evidence type="ECO:0000256" key="2">
    <source>
        <dbReference type="ARBA" id="ARBA00022617"/>
    </source>
</evidence>
<feature type="transmembrane region" description="Helical" evidence="9">
    <location>
        <begin position="6"/>
        <end position="24"/>
    </location>
</feature>
<keyword evidence="2 7" id="KW-0349">Heme</keyword>
<dbReference type="Pfam" id="PF00067">
    <property type="entry name" value="p450"/>
    <property type="match status" value="1"/>
</dbReference>
<keyword evidence="9" id="KW-0812">Transmembrane</keyword>
<dbReference type="ExpressionAtlas" id="A0A317YDI6">
    <property type="expression patterns" value="baseline and differential"/>
</dbReference>
<proteinExistence type="inferred from homology"/>
<name>A0A317YDI6_MAIZE</name>
<dbReference type="FunFam" id="1.10.630.10:FF:000043">
    <property type="entry name" value="Cytochrome P450 99A2"/>
    <property type="match status" value="1"/>
</dbReference>
<dbReference type="InterPro" id="IPR017972">
    <property type="entry name" value="Cyt_P450_CS"/>
</dbReference>
<evidence type="ECO:0000256" key="1">
    <source>
        <dbReference type="ARBA" id="ARBA00010617"/>
    </source>
</evidence>
<dbReference type="PRINTS" id="PR00385">
    <property type="entry name" value="P450"/>
</dbReference>
<evidence type="ECO:0000256" key="7">
    <source>
        <dbReference type="PIRSR" id="PIRSR602401-1"/>
    </source>
</evidence>
<dbReference type="AlphaFoldDB" id="A0A317YDI6"/>
<keyword evidence="4 8" id="KW-0560">Oxidoreductase</keyword>
<dbReference type="Gene3D" id="1.10.630.10">
    <property type="entry name" value="Cytochrome P450"/>
    <property type="match status" value="1"/>
</dbReference>
<sequence length="524" mass="58100">MDLTSTTTAFLSGLILILVSLVAHKARTSRSMKRRPPGPRALPFIGCIHHVLTSQPQAALRDLAQKHGPVMYLKLGQVDTVVISSPTAAQEALREKDRSLASRPSLLGSEIICYGNRDIAFAPYGDYWRSLRKMCTVELLNASKVRRFAAIRDSETMSLVREIRRACAAASGEPVDLGGLLLSCTNSVTGRAAFGNRCSRELTADFLSAISVVISNISGLCVSDLFPSLRFVDALTGTKRRLRRAHQRLEDVFARIISDGEARRAERKGTGAGAGGDDDDDDLLSVMLRIRDEGEFEIPINNTNIKAIILDLFTGGTETTSSVAEWLMAELMRNPDAMHKAQDEVRQAFEHRSPHEHEAQMDKLRYTKTVIKETLRLYPPLPLLLPRQCRETCDIGGFQVAKGSRVIVNAWAIARSPAHWDDADRFMPERFERDDSAAGYSRATTDGTTQFEYLPFGHGRRICPGMGFGLSTLEILVARLLYYFDWSLPEGMQVVDLDMDMTVGASARRTNKLHLVASPYQVPT</sequence>
<evidence type="ECO:0000256" key="5">
    <source>
        <dbReference type="ARBA" id="ARBA00023004"/>
    </source>
</evidence>
<keyword evidence="9" id="KW-0472">Membrane</keyword>
<dbReference type="GO" id="GO:0004497">
    <property type="term" value="F:monooxygenase activity"/>
    <property type="evidence" value="ECO:0007669"/>
    <property type="project" value="UniProtKB-KW"/>
</dbReference>
<evidence type="ECO:0000256" key="3">
    <source>
        <dbReference type="ARBA" id="ARBA00022723"/>
    </source>
</evidence>
<evidence type="ECO:0000256" key="8">
    <source>
        <dbReference type="RuleBase" id="RU000461"/>
    </source>
</evidence>
<keyword evidence="5 7" id="KW-0408">Iron</keyword>
<evidence type="ECO:0000256" key="4">
    <source>
        <dbReference type="ARBA" id="ARBA00023002"/>
    </source>
</evidence>
<evidence type="ECO:0000313" key="10">
    <source>
        <dbReference type="EMBL" id="PWZ55782.1"/>
    </source>
</evidence>
<dbReference type="GO" id="GO:0016705">
    <property type="term" value="F:oxidoreductase activity, acting on paired donors, with incorporation or reduction of molecular oxygen"/>
    <property type="evidence" value="ECO:0007669"/>
    <property type="project" value="InterPro"/>
</dbReference>
<gene>
    <name evidence="10" type="primary">CYP99A2_2</name>
    <name evidence="10" type="ORF">Zm00014a_042531</name>
</gene>
<dbReference type="InterPro" id="IPR002401">
    <property type="entry name" value="Cyt_P450_E_grp-I"/>
</dbReference>
<dbReference type="PANTHER" id="PTHR47955">
    <property type="entry name" value="CYTOCHROME P450 FAMILY 71 PROTEIN"/>
    <property type="match status" value="1"/>
</dbReference>
<feature type="binding site" description="axial binding residue" evidence="7">
    <location>
        <position position="463"/>
    </location>
    <ligand>
        <name>heme</name>
        <dbReference type="ChEBI" id="CHEBI:30413"/>
    </ligand>
    <ligandPart>
        <name>Fe</name>
        <dbReference type="ChEBI" id="CHEBI:18248"/>
    </ligandPart>
</feature>
<evidence type="ECO:0000256" key="6">
    <source>
        <dbReference type="ARBA" id="ARBA00023033"/>
    </source>
</evidence>
<dbReference type="EMBL" id="NCVQ01000001">
    <property type="protein sequence ID" value="PWZ55782.1"/>
    <property type="molecule type" value="Genomic_DNA"/>
</dbReference>
<organism evidence="10">
    <name type="scientific">Zea mays</name>
    <name type="common">Maize</name>
    <dbReference type="NCBI Taxonomy" id="4577"/>
    <lineage>
        <taxon>Eukaryota</taxon>
        <taxon>Viridiplantae</taxon>
        <taxon>Streptophyta</taxon>
        <taxon>Embryophyta</taxon>
        <taxon>Tracheophyta</taxon>
        <taxon>Spermatophyta</taxon>
        <taxon>Magnoliopsida</taxon>
        <taxon>Liliopsida</taxon>
        <taxon>Poales</taxon>
        <taxon>Poaceae</taxon>
        <taxon>PACMAD clade</taxon>
        <taxon>Panicoideae</taxon>
        <taxon>Andropogonodae</taxon>
        <taxon>Andropogoneae</taxon>
        <taxon>Tripsacinae</taxon>
        <taxon>Zea</taxon>
    </lineage>
</organism>
<dbReference type="InterPro" id="IPR036396">
    <property type="entry name" value="Cyt_P450_sf"/>
</dbReference>
<keyword evidence="6 8" id="KW-0503">Monooxygenase</keyword>